<evidence type="ECO:0000256" key="2">
    <source>
        <dbReference type="ARBA" id="ARBA00022741"/>
    </source>
</evidence>
<organism evidence="6 7">
    <name type="scientific">Streptomyces gardneri</name>
    <dbReference type="NCBI Taxonomy" id="66892"/>
    <lineage>
        <taxon>Bacteria</taxon>
        <taxon>Bacillati</taxon>
        <taxon>Actinomycetota</taxon>
        <taxon>Actinomycetes</taxon>
        <taxon>Kitasatosporales</taxon>
        <taxon>Streptomycetaceae</taxon>
        <taxon>Streptomyces</taxon>
    </lineage>
</organism>
<dbReference type="GO" id="GO:0005524">
    <property type="term" value="F:ATP binding"/>
    <property type="evidence" value="ECO:0007669"/>
    <property type="project" value="UniProtKB-UniRule"/>
</dbReference>
<dbReference type="InterPro" id="IPR040570">
    <property type="entry name" value="LAL_C2"/>
</dbReference>
<evidence type="ECO:0000256" key="3">
    <source>
        <dbReference type="ARBA" id="ARBA00022840"/>
    </source>
</evidence>
<dbReference type="GO" id="GO:0046872">
    <property type="term" value="F:metal ion binding"/>
    <property type="evidence" value="ECO:0007669"/>
    <property type="project" value="InterPro"/>
</dbReference>
<dbReference type="PANTHER" id="PTHR43585">
    <property type="entry name" value="FUMIPYRROLE BIOSYNTHESIS PROTEIN C"/>
    <property type="match status" value="1"/>
</dbReference>
<dbReference type="RefSeq" id="WP_167533977.1">
    <property type="nucleotide sequence ID" value="NZ_BJMN01000003.1"/>
</dbReference>
<keyword evidence="7" id="KW-1185">Reference proteome</keyword>
<dbReference type="Pfam" id="PF18603">
    <property type="entry name" value="LAL_C2"/>
    <property type="match status" value="1"/>
</dbReference>
<keyword evidence="1" id="KW-0436">Ligase</keyword>
<protein>
    <submittedName>
        <fullName evidence="6">Carboxylase</fullName>
    </submittedName>
</protein>
<evidence type="ECO:0000256" key="4">
    <source>
        <dbReference type="PROSITE-ProRule" id="PRU00409"/>
    </source>
</evidence>
<feature type="domain" description="ATP-grasp" evidence="5">
    <location>
        <begin position="124"/>
        <end position="322"/>
    </location>
</feature>
<dbReference type="AlphaFoldDB" id="A0A4Y3RBU4"/>
<dbReference type="Pfam" id="PF18130">
    <property type="entry name" value="ATPgrasp_N"/>
    <property type="match status" value="1"/>
</dbReference>
<dbReference type="EMBL" id="BJMN01000003">
    <property type="protein sequence ID" value="GEB54819.1"/>
    <property type="molecule type" value="Genomic_DNA"/>
</dbReference>
<keyword evidence="2 4" id="KW-0547">Nucleotide-binding</keyword>
<comment type="caution">
    <text evidence="6">The sequence shown here is derived from an EMBL/GenBank/DDBJ whole genome shotgun (WGS) entry which is preliminary data.</text>
</comment>
<dbReference type="InterPro" id="IPR011761">
    <property type="entry name" value="ATP-grasp"/>
</dbReference>
<name>A0A4Y3RBU4_9ACTN</name>
<gene>
    <name evidence="6" type="ORF">SGA01_04240</name>
</gene>
<dbReference type="InterPro" id="IPR052032">
    <property type="entry name" value="ATP-dep_AA_Ligase"/>
</dbReference>
<proteinExistence type="predicted"/>
<dbReference type="SMART" id="SM01209">
    <property type="entry name" value="GARS_A"/>
    <property type="match status" value="1"/>
</dbReference>
<dbReference type="InterPro" id="IPR041472">
    <property type="entry name" value="BL00235/CARNS1_N"/>
</dbReference>
<accession>A0A4Y3RBU4</accession>
<dbReference type="Gene3D" id="3.30.470.20">
    <property type="entry name" value="ATP-grasp fold, B domain"/>
    <property type="match status" value="1"/>
</dbReference>
<dbReference type="SUPFAM" id="SSF56059">
    <property type="entry name" value="Glutathione synthetase ATP-binding domain-like"/>
    <property type="match status" value="1"/>
</dbReference>
<dbReference type="PROSITE" id="PS50975">
    <property type="entry name" value="ATP_GRASP"/>
    <property type="match status" value="1"/>
</dbReference>
<dbReference type="Proteomes" id="UP000315226">
    <property type="component" value="Unassembled WGS sequence"/>
</dbReference>
<evidence type="ECO:0000313" key="7">
    <source>
        <dbReference type="Proteomes" id="UP000315226"/>
    </source>
</evidence>
<dbReference type="Pfam" id="PF13535">
    <property type="entry name" value="ATP-grasp_4"/>
    <property type="match status" value="1"/>
</dbReference>
<evidence type="ECO:0000256" key="1">
    <source>
        <dbReference type="ARBA" id="ARBA00022598"/>
    </source>
</evidence>
<dbReference type="Gene3D" id="3.40.50.20">
    <property type="match status" value="1"/>
</dbReference>
<dbReference type="GO" id="GO:0016874">
    <property type="term" value="F:ligase activity"/>
    <property type="evidence" value="ECO:0007669"/>
    <property type="project" value="UniProtKB-KW"/>
</dbReference>
<sequence>MAATPHPHSPTTEAPVLLVMGSGDRRYREYIVAAVSRHFRLWLLDAHEPSWQLPYVEGTSLLDTKNLDELLAEAKKVMQQLPVVGVFTYDESLVHAAARLAEALGLPGSAPDAVLACRDKATTRARLAAADVPQPACTPVATAAEARSAADRTGYPVVIKARGLAGSLGVVRADDGDAVEAAFEAASSANWPGVPRYEADVLVEEYLTGPEISIDAVVVDGVCTPMIVARKQVGMDPYFEETGHTVDAADPLLQDPELLDQLHRIHRALGFGHGATHTEFKLTPKGPRLVEINARLGGDFIPLIGMLATGTDPAVAAAQVAAGLTPDTAPKARKTAAIRFLYPESDCEAVEVTVRTDLFGPTVHSAVATAGPGTTLALPPRAYMNRYGYVIAVGEDRDQVTADADAAPALVELRSRPLDA</sequence>
<dbReference type="PANTHER" id="PTHR43585:SF2">
    <property type="entry name" value="ATP-GRASP ENZYME FSQD"/>
    <property type="match status" value="1"/>
</dbReference>
<evidence type="ECO:0000313" key="6">
    <source>
        <dbReference type="EMBL" id="GEB54819.1"/>
    </source>
</evidence>
<keyword evidence="3 4" id="KW-0067">ATP-binding</keyword>
<reference evidence="6 7" key="1">
    <citation type="submission" date="2019-06" db="EMBL/GenBank/DDBJ databases">
        <title>Whole genome shotgun sequence of Streptomyces gardneri NBRC 12865.</title>
        <authorList>
            <person name="Hosoyama A."/>
            <person name="Uohara A."/>
            <person name="Ohji S."/>
            <person name="Ichikawa N."/>
        </authorList>
    </citation>
    <scope>NUCLEOTIDE SEQUENCE [LARGE SCALE GENOMIC DNA]</scope>
    <source>
        <strain evidence="6 7">NBRC 12865</strain>
    </source>
</reference>
<evidence type="ECO:0000259" key="5">
    <source>
        <dbReference type="PROSITE" id="PS50975"/>
    </source>
</evidence>